<sequence>MTDGDPRVLPNCPRGIMDQGLLMVSGAPKPGLGGVHREQVPCSSVARAGGGRMVRRAGESQASELALTCGDDLLRPGRCCSRAHGCGRGAGPVQAQCRPGAAQARPCCSFPPRCSIAHRGPDMALQRPPARDSTGQIAAAAHARDDCNSAPCHWPGRLALPAGRFVAVIRGGHSSATPLICPQNVTKSGGGPAHTTGHYKDPALRSAPSGASATARTCRVDITTAACLPACLPACLLASGPWRAASPASSILLPPPVPSHPRHPLALTLSSWIPAAKKTTHPSAVISQPAHPVPPRTDLFGKPHVHVSGETGTALC</sequence>
<feature type="region of interest" description="Disordered" evidence="1">
    <location>
        <begin position="282"/>
        <end position="301"/>
    </location>
</feature>
<protein>
    <submittedName>
        <fullName evidence="2">Uncharacterized protein</fullName>
    </submittedName>
</protein>
<evidence type="ECO:0000313" key="3">
    <source>
        <dbReference type="Proteomes" id="UP000240883"/>
    </source>
</evidence>
<dbReference type="Proteomes" id="UP000240883">
    <property type="component" value="Unassembled WGS sequence"/>
</dbReference>
<gene>
    <name evidence="2" type="ORF">BS50DRAFT_666249</name>
</gene>
<organism evidence="2 3">
    <name type="scientific">Corynespora cassiicola Philippines</name>
    <dbReference type="NCBI Taxonomy" id="1448308"/>
    <lineage>
        <taxon>Eukaryota</taxon>
        <taxon>Fungi</taxon>
        <taxon>Dikarya</taxon>
        <taxon>Ascomycota</taxon>
        <taxon>Pezizomycotina</taxon>
        <taxon>Dothideomycetes</taxon>
        <taxon>Pleosporomycetidae</taxon>
        <taxon>Pleosporales</taxon>
        <taxon>Corynesporascaceae</taxon>
        <taxon>Corynespora</taxon>
    </lineage>
</organism>
<dbReference type="EMBL" id="KZ678134">
    <property type="protein sequence ID" value="PSN68468.1"/>
    <property type="molecule type" value="Genomic_DNA"/>
</dbReference>
<keyword evidence="3" id="KW-1185">Reference proteome</keyword>
<feature type="region of interest" description="Disordered" evidence="1">
    <location>
        <begin position="183"/>
        <end position="208"/>
    </location>
</feature>
<proteinExistence type="predicted"/>
<evidence type="ECO:0000313" key="2">
    <source>
        <dbReference type="EMBL" id="PSN68468.1"/>
    </source>
</evidence>
<dbReference type="AlphaFoldDB" id="A0A2T2NTQ9"/>
<name>A0A2T2NTQ9_CORCC</name>
<evidence type="ECO:0000256" key="1">
    <source>
        <dbReference type="SAM" id="MobiDB-lite"/>
    </source>
</evidence>
<accession>A0A2T2NTQ9</accession>
<reference evidence="2 3" key="1">
    <citation type="journal article" date="2018" name="Front. Microbiol.">
        <title>Genome-Wide Analysis of Corynespora cassiicola Leaf Fall Disease Putative Effectors.</title>
        <authorList>
            <person name="Lopez D."/>
            <person name="Ribeiro S."/>
            <person name="Label P."/>
            <person name="Fumanal B."/>
            <person name="Venisse J.S."/>
            <person name="Kohler A."/>
            <person name="de Oliveira R.R."/>
            <person name="Labutti K."/>
            <person name="Lipzen A."/>
            <person name="Lail K."/>
            <person name="Bauer D."/>
            <person name="Ohm R.A."/>
            <person name="Barry K.W."/>
            <person name="Spatafora J."/>
            <person name="Grigoriev I.V."/>
            <person name="Martin F.M."/>
            <person name="Pujade-Renaud V."/>
        </authorList>
    </citation>
    <scope>NUCLEOTIDE SEQUENCE [LARGE SCALE GENOMIC DNA]</scope>
    <source>
        <strain evidence="2 3">Philippines</strain>
    </source>
</reference>